<reference evidence="2" key="1">
    <citation type="submission" date="2025-08" db="UniProtKB">
        <authorList>
            <consortium name="Ensembl"/>
        </authorList>
    </citation>
    <scope>IDENTIFICATION</scope>
</reference>
<protein>
    <submittedName>
        <fullName evidence="2">Uncharacterized protein</fullName>
    </submittedName>
</protein>
<dbReference type="Proteomes" id="UP000694521">
    <property type="component" value="Unplaced"/>
</dbReference>
<name>A0A8B9DIU6_ANSCY</name>
<organism evidence="2 3">
    <name type="scientific">Anser cygnoides</name>
    <name type="common">Swan goose</name>
    <dbReference type="NCBI Taxonomy" id="8845"/>
    <lineage>
        <taxon>Eukaryota</taxon>
        <taxon>Metazoa</taxon>
        <taxon>Chordata</taxon>
        <taxon>Craniata</taxon>
        <taxon>Vertebrata</taxon>
        <taxon>Euteleostomi</taxon>
        <taxon>Archelosauria</taxon>
        <taxon>Archosauria</taxon>
        <taxon>Dinosauria</taxon>
        <taxon>Saurischia</taxon>
        <taxon>Theropoda</taxon>
        <taxon>Coelurosauria</taxon>
        <taxon>Aves</taxon>
        <taxon>Neognathae</taxon>
        <taxon>Galloanserae</taxon>
        <taxon>Anseriformes</taxon>
        <taxon>Anatidae</taxon>
        <taxon>Anserinae</taxon>
        <taxon>Anser</taxon>
    </lineage>
</organism>
<evidence type="ECO:0000313" key="2">
    <source>
        <dbReference type="Ensembl" id="ENSACDP00005005983.1"/>
    </source>
</evidence>
<sequence length="83" mass="8502">QREHLPGAPRLAGSPLDEPAAPTGADSAQGLSGNFSCPLPAASPATESAGGTRSWSRRGLQNTRLQSTTGAIIPHQVVHTTFS</sequence>
<reference evidence="2" key="2">
    <citation type="submission" date="2025-09" db="UniProtKB">
        <authorList>
            <consortium name="Ensembl"/>
        </authorList>
    </citation>
    <scope>IDENTIFICATION</scope>
</reference>
<dbReference type="AlphaFoldDB" id="A0A8B9DIU6"/>
<evidence type="ECO:0000313" key="3">
    <source>
        <dbReference type="Proteomes" id="UP000694521"/>
    </source>
</evidence>
<evidence type="ECO:0000256" key="1">
    <source>
        <dbReference type="SAM" id="MobiDB-lite"/>
    </source>
</evidence>
<dbReference type="Ensembl" id="ENSACDT00005007199.1">
    <property type="protein sequence ID" value="ENSACDP00005005983.1"/>
    <property type="gene ID" value="ENSACDG00005004382.1"/>
</dbReference>
<feature type="region of interest" description="Disordered" evidence="1">
    <location>
        <begin position="1"/>
        <end position="68"/>
    </location>
</feature>
<accession>A0A8B9DIU6</accession>
<feature type="compositionally biased region" description="Polar residues" evidence="1">
    <location>
        <begin position="45"/>
        <end position="68"/>
    </location>
</feature>
<proteinExistence type="predicted"/>
<keyword evidence="3" id="KW-1185">Reference proteome</keyword>